<organism evidence="7 8">
    <name type="scientific">Schleiferilactobacillus harbinensis</name>
    <dbReference type="NCBI Taxonomy" id="304207"/>
    <lineage>
        <taxon>Bacteria</taxon>
        <taxon>Bacillati</taxon>
        <taxon>Bacillota</taxon>
        <taxon>Bacilli</taxon>
        <taxon>Lactobacillales</taxon>
        <taxon>Lactobacillaceae</taxon>
        <taxon>Schleiferilactobacillus</taxon>
    </lineage>
</organism>
<name>A0A510TU09_9LACO</name>
<dbReference type="PROSITE" id="PS50042">
    <property type="entry name" value="CNMP_BINDING_3"/>
    <property type="match status" value="1"/>
</dbReference>
<protein>
    <submittedName>
        <fullName evidence="6">Crp/Fnr family transcriptional regulator</fullName>
    </submittedName>
    <submittedName>
        <fullName evidence="7">Cyclic nucleotide-binding domain-containing protein</fullName>
    </submittedName>
</protein>
<dbReference type="PANTHER" id="PTHR24567">
    <property type="entry name" value="CRP FAMILY TRANSCRIPTIONAL REGULATORY PROTEIN"/>
    <property type="match status" value="1"/>
</dbReference>
<evidence type="ECO:0000259" key="4">
    <source>
        <dbReference type="PROSITE" id="PS50042"/>
    </source>
</evidence>
<dbReference type="SMART" id="SM00100">
    <property type="entry name" value="cNMP"/>
    <property type="match status" value="1"/>
</dbReference>
<keyword evidence="2" id="KW-0238">DNA-binding</keyword>
<evidence type="ECO:0000256" key="3">
    <source>
        <dbReference type="ARBA" id="ARBA00023163"/>
    </source>
</evidence>
<dbReference type="Proteomes" id="UP000326779">
    <property type="component" value="Chromosome"/>
</dbReference>
<dbReference type="InterPro" id="IPR036388">
    <property type="entry name" value="WH-like_DNA-bd_sf"/>
</dbReference>
<dbReference type="CDD" id="cd00038">
    <property type="entry name" value="CAP_ED"/>
    <property type="match status" value="1"/>
</dbReference>
<dbReference type="InterPro" id="IPR036390">
    <property type="entry name" value="WH_DNA-bd_sf"/>
</dbReference>
<dbReference type="SUPFAM" id="SSF51206">
    <property type="entry name" value="cAMP-binding domain-like"/>
    <property type="match status" value="1"/>
</dbReference>
<keyword evidence="1" id="KW-0805">Transcription regulation</keyword>
<dbReference type="InterPro" id="IPR018490">
    <property type="entry name" value="cNMP-bd_dom_sf"/>
</dbReference>
<gene>
    <name evidence="7" type="ORF">D1010_11065</name>
    <name evidence="6" type="ORF">PS435_06230</name>
</gene>
<evidence type="ECO:0000313" key="6">
    <source>
        <dbReference type="EMBL" id="MEE6715452.1"/>
    </source>
</evidence>
<dbReference type="PRINTS" id="PR00034">
    <property type="entry name" value="HTHCRP"/>
</dbReference>
<evidence type="ECO:0000256" key="2">
    <source>
        <dbReference type="ARBA" id="ARBA00023125"/>
    </source>
</evidence>
<dbReference type="Proteomes" id="UP001330016">
    <property type="component" value="Unassembled WGS sequence"/>
</dbReference>
<evidence type="ECO:0000313" key="7">
    <source>
        <dbReference type="EMBL" id="QFR23896.1"/>
    </source>
</evidence>
<dbReference type="EMBL" id="JAQSGK010000013">
    <property type="protein sequence ID" value="MEE6715452.1"/>
    <property type="molecule type" value="Genomic_DNA"/>
</dbReference>
<reference evidence="7 8" key="1">
    <citation type="submission" date="2019-10" db="EMBL/GenBank/DDBJ databases">
        <title>The completed genome of Lactobacillus harbinensis M1.</title>
        <authorList>
            <person name="Zheng Y."/>
        </authorList>
    </citation>
    <scope>NUCLEOTIDE SEQUENCE [LARGE SCALE GENOMIC DNA]</scope>
    <source>
        <strain evidence="7 8">M1</strain>
    </source>
</reference>
<keyword evidence="9" id="KW-1185">Reference proteome</keyword>
<dbReference type="SMART" id="SM00419">
    <property type="entry name" value="HTH_CRP"/>
    <property type="match status" value="1"/>
</dbReference>
<reference evidence="6 9" key="2">
    <citation type="submission" date="2023-02" db="EMBL/GenBank/DDBJ databases">
        <title>The predominant lactic acid bacteria and yeasts involved in the spontaneous fermentation of millet during the production of the traditional porridge Hausa koko in Ghana.</title>
        <authorList>
            <person name="Atter A."/>
            <person name="Diaz M."/>
        </authorList>
    </citation>
    <scope>NUCLEOTIDE SEQUENCE [LARGE SCALE GENOMIC DNA]</scope>
    <source>
        <strain evidence="6 9">FI11640</strain>
    </source>
</reference>
<dbReference type="Gene3D" id="1.10.10.10">
    <property type="entry name" value="Winged helix-like DNA-binding domain superfamily/Winged helix DNA-binding domain"/>
    <property type="match status" value="1"/>
</dbReference>
<dbReference type="Pfam" id="PF13545">
    <property type="entry name" value="HTH_Crp_2"/>
    <property type="match status" value="1"/>
</dbReference>
<keyword evidence="3" id="KW-0804">Transcription</keyword>
<dbReference type="GO" id="GO:0003677">
    <property type="term" value="F:DNA binding"/>
    <property type="evidence" value="ECO:0007669"/>
    <property type="project" value="UniProtKB-KW"/>
</dbReference>
<dbReference type="PROSITE" id="PS51063">
    <property type="entry name" value="HTH_CRP_2"/>
    <property type="match status" value="1"/>
</dbReference>
<dbReference type="InterPro" id="IPR000595">
    <property type="entry name" value="cNMP-bd_dom"/>
</dbReference>
<dbReference type="SUPFAM" id="SSF46785">
    <property type="entry name" value="Winged helix' DNA-binding domain"/>
    <property type="match status" value="1"/>
</dbReference>
<dbReference type="Pfam" id="PF00027">
    <property type="entry name" value="cNMP_binding"/>
    <property type="match status" value="1"/>
</dbReference>
<dbReference type="InterPro" id="IPR012318">
    <property type="entry name" value="HTH_CRP"/>
</dbReference>
<dbReference type="CDD" id="cd00092">
    <property type="entry name" value="HTH_CRP"/>
    <property type="match status" value="1"/>
</dbReference>
<accession>A0A510TU09</accession>
<dbReference type="EMBL" id="CP045143">
    <property type="protein sequence ID" value="QFR23896.1"/>
    <property type="molecule type" value="Genomic_DNA"/>
</dbReference>
<evidence type="ECO:0000313" key="9">
    <source>
        <dbReference type="Proteomes" id="UP001330016"/>
    </source>
</evidence>
<feature type="domain" description="Cyclic nucleotide-binding" evidence="4">
    <location>
        <begin position="14"/>
        <end position="116"/>
    </location>
</feature>
<dbReference type="InterPro" id="IPR014710">
    <property type="entry name" value="RmlC-like_jellyroll"/>
</dbReference>
<dbReference type="AlphaFoldDB" id="A0A510TU09"/>
<dbReference type="KEGG" id="lhb:D1010_11065"/>
<sequence length="214" mass="23520">MATVLHHCTRLVPLFADLSQSAKDEIDALTQDRQLQKGEQITRPGDGERLVVVAHGLLKTYQLSASGKEQLLSITKPGGYVGEQALLGAPNPNAYTEALQASTVCFIDRSDFTRLLLDHPRLSVALLTATAKKIQRAEQQTGYLADESVPDRIQAYLQDLRTEAGTDTVTIPFAWKELANYLGTTPETMSRQLKIMTTAGMISRQGKTITFLCQ</sequence>
<dbReference type="GO" id="GO:0005829">
    <property type="term" value="C:cytosol"/>
    <property type="evidence" value="ECO:0007669"/>
    <property type="project" value="TreeGrafter"/>
</dbReference>
<feature type="domain" description="HTH crp-type" evidence="5">
    <location>
        <begin position="147"/>
        <end position="214"/>
    </location>
</feature>
<dbReference type="Gene3D" id="2.60.120.10">
    <property type="entry name" value="Jelly Rolls"/>
    <property type="match status" value="1"/>
</dbReference>
<dbReference type="PANTHER" id="PTHR24567:SF74">
    <property type="entry name" value="HTH-TYPE TRANSCRIPTIONAL REGULATOR ARCR"/>
    <property type="match status" value="1"/>
</dbReference>
<dbReference type="InterPro" id="IPR050397">
    <property type="entry name" value="Env_Response_Regulators"/>
</dbReference>
<evidence type="ECO:0000256" key="1">
    <source>
        <dbReference type="ARBA" id="ARBA00023015"/>
    </source>
</evidence>
<evidence type="ECO:0000259" key="5">
    <source>
        <dbReference type="PROSITE" id="PS51063"/>
    </source>
</evidence>
<dbReference type="RefSeq" id="WP_027828485.1">
    <property type="nucleotide sequence ID" value="NZ_BJTX01000017.1"/>
</dbReference>
<proteinExistence type="predicted"/>
<dbReference type="GO" id="GO:0003700">
    <property type="term" value="F:DNA-binding transcription factor activity"/>
    <property type="evidence" value="ECO:0007669"/>
    <property type="project" value="TreeGrafter"/>
</dbReference>
<evidence type="ECO:0000313" key="8">
    <source>
        <dbReference type="Proteomes" id="UP000326779"/>
    </source>
</evidence>